<dbReference type="EMBL" id="FQXM01000009">
    <property type="protein sequence ID" value="SHH66731.1"/>
    <property type="molecule type" value="Genomic_DNA"/>
</dbReference>
<evidence type="ECO:0000256" key="1">
    <source>
        <dbReference type="SAM" id="Phobius"/>
    </source>
</evidence>
<keyword evidence="3" id="KW-1185">Reference proteome</keyword>
<evidence type="ECO:0008006" key="4">
    <source>
        <dbReference type="Google" id="ProtNLM"/>
    </source>
</evidence>
<protein>
    <recommendedName>
        <fullName evidence="4">Lmo0937 family membrane protein</fullName>
    </recommendedName>
</protein>
<feature type="transmembrane region" description="Helical" evidence="1">
    <location>
        <begin position="12"/>
        <end position="45"/>
    </location>
</feature>
<dbReference type="InterPro" id="IPR043727">
    <property type="entry name" value="Lmo0937-like"/>
</dbReference>
<evidence type="ECO:0000313" key="2">
    <source>
        <dbReference type="EMBL" id="SHH66731.1"/>
    </source>
</evidence>
<keyword evidence="1" id="KW-0472">Membrane</keyword>
<evidence type="ECO:0000313" key="3">
    <source>
        <dbReference type="Proteomes" id="UP000184447"/>
    </source>
</evidence>
<dbReference type="Proteomes" id="UP000184447">
    <property type="component" value="Unassembled WGS sequence"/>
</dbReference>
<keyword evidence="1" id="KW-1133">Transmembrane helix</keyword>
<dbReference type="Pfam" id="PF18919">
    <property type="entry name" value="DUF5670"/>
    <property type="match status" value="1"/>
</dbReference>
<dbReference type="STRING" id="1121316.SAMN02745207_01915"/>
<keyword evidence="1" id="KW-0812">Transmembrane</keyword>
<dbReference type="AlphaFoldDB" id="A0A1M5UUS7"/>
<gene>
    <name evidence="2" type="ORF">SAMN02745207_01915</name>
</gene>
<accession>A0A1M5UUS7</accession>
<reference evidence="2 3" key="1">
    <citation type="submission" date="2016-11" db="EMBL/GenBank/DDBJ databases">
        <authorList>
            <person name="Jaros S."/>
            <person name="Januszkiewicz K."/>
            <person name="Wedrychowicz H."/>
        </authorList>
    </citation>
    <scope>NUCLEOTIDE SEQUENCE [LARGE SCALE GENOMIC DNA]</scope>
    <source>
        <strain evidence="2 3">DSM 8605</strain>
    </source>
</reference>
<proteinExistence type="predicted"/>
<name>A0A1M5UUS7_9CLOT</name>
<dbReference type="NCBIfam" id="NF033488">
    <property type="entry name" value="lmo0937_fam_TM"/>
    <property type="match status" value="1"/>
</dbReference>
<sequence length="51" mass="5662">MTILRWIGGFVVLFWLLGLIFRIGGGLINILLIVAAVVFIIDALFGNRKSM</sequence>
<organism evidence="2 3">
    <name type="scientific">Clostridium grantii DSM 8605</name>
    <dbReference type="NCBI Taxonomy" id="1121316"/>
    <lineage>
        <taxon>Bacteria</taxon>
        <taxon>Bacillati</taxon>
        <taxon>Bacillota</taxon>
        <taxon>Clostridia</taxon>
        <taxon>Eubacteriales</taxon>
        <taxon>Clostridiaceae</taxon>
        <taxon>Clostridium</taxon>
    </lineage>
</organism>
<dbReference type="RefSeq" id="WP_143160512.1">
    <property type="nucleotide sequence ID" value="NZ_FQXM01000009.1"/>
</dbReference>